<evidence type="ECO:0000313" key="2">
    <source>
        <dbReference type="Proteomes" id="UP000016519"/>
    </source>
</evidence>
<reference evidence="1 2" key="1">
    <citation type="submission" date="2013-08" db="EMBL/GenBank/DDBJ databases">
        <authorList>
            <person name="Weinstock G."/>
            <person name="Sodergren E."/>
            <person name="Wylie T."/>
            <person name="Fulton L."/>
            <person name="Fulton R."/>
            <person name="Fronick C."/>
            <person name="O'Laughlin M."/>
            <person name="Godfrey J."/>
            <person name="Miner T."/>
            <person name="Herter B."/>
            <person name="Appelbaum E."/>
            <person name="Cordes M."/>
            <person name="Lek S."/>
            <person name="Wollam A."/>
            <person name="Pepin K.H."/>
            <person name="Palsikar V.B."/>
            <person name="Mitreva M."/>
            <person name="Wilson R.K."/>
        </authorList>
    </citation>
    <scope>NUCLEOTIDE SEQUENCE [LARGE SCALE GENOMIC DNA]</scope>
    <source>
        <strain evidence="1 2">F0580</strain>
    </source>
</reference>
<dbReference type="HOGENOM" id="CLU_3003843_0_0_11"/>
<keyword evidence="2" id="KW-1185">Reference proteome</keyword>
<name>U1RBI5_9BIFI</name>
<dbReference type="AlphaFoldDB" id="U1RBI5"/>
<proteinExistence type="predicted"/>
<evidence type="ECO:0000313" key="1">
    <source>
        <dbReference type="EMBL" id="ERH31376.1"/>
    </source>
</evidence>
<sequence length="56" mass="6020">MVVCRFAFTKNALKVLTIVSYDALMNCVPIFGLGNLCLRNGRIFIGGNAGGLIASW</sequence>
<comment type="caution">
    <text evidence="1">The sequence shown here is derived from an EMBL/GenBank/DDBJ whole genome shotgun (WGS) entry which is preliminary data.</text>
</comment>
<protein>
    <submittedName>
        <fullName evidence="1">Uncharacterized protein</fullName>
    </submittedName>
</protein>
<gene>
    <name evidence="1" type="ORF">HMPREF9244_00409</name>
</gene>
<dbReference type="Proteomes" id="UP000016519">
    <property type="component" value="Unassembled WGS sequence"/>
</dbReference>
<dbReference type="EMBL" id="AWSI01000013">
    <property type="protein sequence ID" value="ERH31376.1"/>
    <property type="molecule type" value="Genomic_DNA"/>
</dbReference>
<accession>U1RBI5</accession>
<organism evidence="1 2">
    <name type="scientific">Alloscardovia omnicolens F0580</name>
    <dbReference type="NCBI Taxonomy" id="1321816"/>
    <lineage>
        <taxon>Bacteria</taxon>
        <taxon>Bacillati</taxon>
        <taxon>Actinomycetota</taxon>
        <taxon>Actinomycetes</taxon>
        <taxon>Bifidobacteriales</taxon>
        <taxon>Bifidobacteriaceae</taxon>
        <taxon>Alloscardovia</taxon>
    </lineage>
</organism>
<dbReference type="STRING" id="419015.HMPREF3214_01403"/>